<dbReference type="CDD" id="cd00257">
    <property type="entry name" value="beta-trefoil_FSCN-like"/>
    <property type="match status" value="1"/>
</dbReference>
<protein>
    <submittedName>
        <fullName evidence="2">Uncharacterized protein</fullName>
    </submittedName>
</protein>
<dbReference type="SUPFAM" id="SSF50405">
    <property type="entry name" value="Actin-crosslinking proteins"/>
    <property type="match status" value="1"/>
</dbReference>
<dbReference type="EMBL" id="BOOR01000103">
    <property type="protein sequence ID" value="GII59846.1"/>
    <property type="molecule type" value="Genomic_DNA"/>
</dbReference>
<sequence>MNLRNVFGKVGMTVAVGAVVLTAAPAAIADTTPTPAPAVRKVKTLAEYVRDRDAARKAARDGARGTILICDDVSLTSQANNRHVSAELDYTGNYSGMLRARATSIGDWETFELCYDTDKGYDTLSVDGRRYVSAEIDYSGADAGMLRARSASVGAWEKFDVTCPSYCTIRSLANNKYVSAELAYTGSGYGMLRARSTSVGAWEKFSN</sequence>
<dbReference type="InterPro" id="IPR008999">
    <property type="entry name" value="Actin-crosslinking"/>
</dbReference>
<feature type="chain" id="PRO_5035304659" evidence="1">
    <location>
        <begin position="30"/>
        <end position="207"/>
    </location>
</feature>
<keyword evidence="1" id="KW-0732">Signal</keyword>
<proteinExistence type="predicted"/>
<name>A0A8J3Y329_9ACTN</name>
<evidence type="ECO:0000313" key="2">
    <source>
        <dbReference type="EMBL" id="GII59846.1"/>
    </source>
</evidence>
<dbReference type="Proteomes" id="UP000605992">
    <property type="component" value="Unassembled WGS sequence"/>
</dbReference>
<keyword evidence="3" id="KW-1185">Reference proteome</keyword>
<dbReference type="Gene3D" id="2.80.10.50">
    <property type="match status" value="1"/>
</dbReference>
<feature type="signal peptide" evidence="1">
    <location>
        <begin position="1"/>
        <end position="29"/>
    </location>
</feature>
<dbReference type="AlphaFoldDB" id="A0A8J3Y329"/>
<gene>
    <name evidence="2" type="ORF">Pth03_82350</name>
</gene>
<dbReference type="RefSeq" id="WP_203949884.1">
    <property type="nucleotide sequence ID" value="NZ_BOOR01000103.1"/>
</dbReference>
<evidence type="ECO:0000313" key="3">
    <source>
        <dbReference type="Proteomes" id="UP000605992"/>
    </source>
</evidence>
<accession>A0A8J3Y329</accession>
<organism evidence="2 3">
    <name type="scientific">Planotetraspora thailandica</name>
    <dbReference type="NCBI Taxonomy" id="487172"/>
    <lineage>
        <taxon>Bacteria</taxon>
        <taxon>Bacillati</taxon>
        <taxon>Actinomycetota</taxon>
        <taxon>Actinomycetes</taxon>
        <taxon>Streptosporangiales</taxon>
        <taxon>Streptosporangiaceae</taxon>
        <taxon>Planotetraspora</taxon>
    </lineage>
</organism>
<reference evidence="2" key="1">
    <citation type="submission" date="2021-01" db="EMBL/GenBank/DDBJ databases">
        <title>Whole genome shotgun sequence of Planotetraspora thailandica NBRC 104271.</title>
        <authorList>
            <person name="Komaki H."/>
            <person name="Tamura T."/>
        </authorList>
    </citation>
    <scope>NUCLEOTIDE SEQUENCE</scope>
    <source>
        <strain evidence="2">NBRC 104271</strain>
    </source>
</reference>
<evidence type="ECO:0000256" key="1">
    <source>
        <dbReference type="SAM" id="SignalP"/>
    </source>
</evidence>
<comment type="caution">
    <text evidence="2">The sequence shown here is derived from an EMBL/GenBank/DDBJ whole genome shotgun (WGS) entry which is preliminary data.</text>
</comment>